<keyword evidence="2" id="KW-0472">Membrane</keyword>
<feature type="compositionally biased region" description="Low complexity" evidence="1">
    <location>
        <begin position="17"/>
        <end position="32"/>
    </location>
</feature>
<gene>
    <name evidence="4" type="ORF">CUNI_LOCUS20635</name>
</gene>
<protein>
    <recommendedName>
        <fullName evidence="3">Neurotransmitter-gated ion-channel transmembrane domain-containing protein</fullName>
    </recommendedName>
</protein>
<dbReference type="Proteomes" id="UP000678393">
    <property type="component" value="Unassembled WGS sequence"/>
</dbReference>
<dbReference type="InterPro" id="IPR006029">
    <property type="entry name" value="Neurotrans-gated_channel_TM"/>
</dbReference>
<reference evidence="4" key="1">
    <citation type="submission" date="2021-04" db="EMBL/GenBank/DDBJ databases">
        <authorList>
            <consortium name="Molecular Ecology Group"/>
        </authorList>
    </citation>
    <scope>NUCLEOTIDE SEQUENCE</scope>
</reference>
<comment type="caution">
    <text evidence="4">The sequence shown here is derived from an EMBL/GenBank/DDBJ whole genome shotgun (WGS) entry which is preliminary data.</text>
</comment>
<dbReference type="OrthoDB" id="5975154at2759"/>
<keyword evidence="5" id="KW-1185">Reference proteome</keyword>
<dbReference type="GO" id="GO:0016020">
    <property type="term" value="C:membrane"/>
    <property type="evidence" value="ECO:0007669"/>
    <property type="project" value="InterPro"/>
</dbReference>
<proteinExistence type="predicted"/>
<feature type="domain" description="Neurotransmitter-gated ion-channel transmembrane" evidence="3">
    <location>
        <begin position="85"/>
        <end position="155"/>
    </location>
</feature>
<evidence type="ECO:0000256" key="1">
    <source>
        <dbReference type="SAM" id="MobiDB-lite"/>
    </source>
</evidence>
<dbReference type="InterPro" id="IPR036719">
    <property type="entry name" value="Neuro-gated_channel_TM_sf"/>
</dbReference>
<keyword evidence="2" id="KW-1133">Transmembrane helix</keyword>
<dbReference type="AlphaFoldDB" id="A0A8S3ZZN8"/>
<dbReference type="GO" id="GO:0006811">
    <property type="term" value="P:monoatomic ion transport"/>
    <property type="evidence" value="ECO:0007669"/>
    <property type="project" value="InterPro"/>
</dbReference>
<evidence type="ECO:0000313" key="5">
    <source>
        <dbReference type="Proteomes" id="UP000678393"/>
    </source>
</evidence>
<sequence length="167" mass="18411">EAQRVLEWRQKFSQSHSAGLSGATMSSSTSGSCFSLDDSPTYEMQGYQPPNLPSNGHHCFVRDSAISQSDESLDDDKDPQEVAGSDNTLITRSAPLILTKDIYSACNAIKFICHQTRNKEDYNMVLDDWKFLAAVIDRLLMIIFVLVSLSGTLGVLLNAPNVFGMEN</sequence>
<accession>A0A8S3ZZN8</accession>
<feature type="region of interest" description="Disordered" evidence="1">
    <location>
        <begin position="12"/>
        <end position="32"/>
    </location>
</feature>
<dbReference type="InterPro" id="IPR038050">
    <property type="entry name" value="Neuro_actylchol_rec"/>
</dbReference>
<keyword evidence="2" id="KW-0812">Transmembrane</keyword>
<dbReference type="Gene3D" id="1.20.58.390">
    <property type="entry name" value="Neurotransmitter-gated ion-channel transmembrane domain"/>
    <property type="match status" value="1"/>
</dbReference>
<feature type="non-terminal residue" evidence="4">
    <location>
        <position position="167"/>
    </location>
</feature>
<dbReference type="Pfam" id="PF02932">
    <property type="entry name" value="Neur_chan_memb"/>
    <property type="match status" value="1"/>
</dbReference>
<feature type="transmembrane region" description="Helical" evidence="2">
    <location>
        <begin position="139"/>
        <end position="159"/>
    </location>
</feature>
<evidence type="ECO:0000259" key="3">
    <source>
        <dbReference type="Pfam" id="PF02932"/>
    </source>
</evidence>
<organism evidence="4 5">
    <name type="scientific">Candidula unifasciata</name>
    <dbReference type="NCBI Taxonomy" id="100452"/>
    <lineage>
        <taxon>Eukaryota</taxon>
        <taxon>Metazoa</taxon>
        <taxon>Spiralia</taxon>
        <taxon>Lophotrochozoa</taxon>
        <taxon>Mollusca</taxon>
        <taxon>Gastropoda</taxon>
        <taxon>Heterobranchia</taxon>
        <taxon>Euthyneura</taxon>
        <taxon>Panpulmonata</taxon>
        <taxon>Eupulmonata</taxon>
        <taxon>Stylommatophora</taxon>
        <taxon>Helicina</taxon>
        <taxon>Helicoidea</taxon>
        <taxon>Geomitridae</taxon>
        <taxon>Candidula</taxon>
    </lineage>
</organism>
<dbReference type="SUPFAM" id="SSF90112">
    <property type="entry name" value="Neurotransmitter-gated ion-channel transmembrane pore"/>
    <property type="match status" value="1"/>
</dbReference>
<dbReference type="EMBL" id="CAJHNH020007890">
    <property type="protein sequence ID" value="CAG5135077.1"/>
    <property type="molecule type" value="Genomic_DNA"/>
</dbReference>
<evidence type="ECO:0000256" key="2">
    <source>
        <dbReference type="SAM" id="Phobius"/>
    </source>
</evidence>
<evidence type="ECO:0000313" key="4">
    <source>
        <dbReference type="EMBL" id="CAG5135077.1"/>
    </source>
</evidence>
<name>A0A8S3ZZN8_9EUPU</name>